<reference evidence="2 3" key="1">
    <citation type="submission" date="2020-04" db="EMBL/GenBank/DDBJ databases">
        <title>Flammeovirgaceae bacterium KN852 isolated from deep sea.</title>
        <authorList>
            <person name="Zhang D.-C."/>
        </authorList>
    </citation>
    <scope>NUCLEOTIDE SEQUENCE [LARGE SCALE GENOMIC DNA]</scope>
    <source>
        <strain evidence="2 3">KN852</strain>
    </source>
</reference>
<protein>
    <submittedName>
        <fullName evidence="2">Uncharacterized protein</fullName>
    </submittedName>
</protein>
<dbReference type="RefSeq" id="WP_169683492.1">
    <property type="nucleotide sequence ID" value="NZ_JABBNU010000010.1"/>
</dbReference>
<evidence type="ECO:0000313" key="2">
    <source>
        <dbReference type="EMBL" id="NMM49913.1"/>
    </source>
</evidence>
<sequence length="324" mass="36470">MSLLNLLDLIIGLVFIFFILSIVVSSIQEFLSSALKFRSENLESWVKDTLNNKGKGIDLGDKILKHSLIERLVKKSRKPSYIPTKHFVEAFLENIQMETHGFSPYTHHSLKTAVEKSQQLPDDLKFSLLQSISESKGELQKVRSDIGNWFDNCMERVSGTYKSKLRPWIIGISVGVCLVANADLFMVSKYLYENDTLRERLVLAAERSVENESYISLVNKLKSLPNENGDSTNVDIKELETKLNAIKAYTDSVNVYQLPLGWEFNNSKHVNSISSVYSFGGFIIKLIGILLSGFAVSLGAPFWFDLLNKLVNIRGVGKRPGANE</sequence>
<keyword evidence="1" id="KW-1133">Transmembrane helix</keyword>
<feature type="transmembrane region" description="Helical" evidence="1">
    <location>
        <begin position="168"/>
        <end position="192"/>
    </location>
</feature>
<proteinExistence type="predicted"/>
<evidence type="ECO:0000313" key="3">
    <source>
        <dbReference type="Proteomes" id="UP000559010"/>
    </source>
</evidence>
<feature type="transmembrane region" description="Helical" evidence="1">
    <location>
        <begin position="6"/>
        <end position="27"/>
    </location>
</feature>
<gene>
    <name evidence="2" type="ORF">HH304_16015</name>
</gene>
<organism evidence="2 3">
    <name type="scientific">Marinigracilibium pacificum</name>
    <dbReference type="NCBI Taxonomy" id="2729599"/>
    <lineage>
        <taxon>Bacteria</taxon>
        <taxon>Pseudomonadati</taxon>
        <taxon>Bacteroidota</taxon>
        <taxon>Cytophagia</taxon>
        <taxon>Cytophagales</taxon>
        <taxon>Flammeovirgaceae</taxon>
        <taxon>Marinigracilibium</taxon>
    </lineage>
</organism>
<name>A0A848IZE9_9BACT</name>
<dbReference type="EMBL" id="JABBNU010000010">
    <property type="protein sequence ID" value="NMM49913.1"/>
    <property type="molecule type" value="Genomic_DNA"/>
</dbReference>
<evidence type="ECO:0000256" key="1">
    <source>
        <dbReference type="SAM" id="Phobius"/>
    </source>
</evidence>
<accession>A0A848IZE9</accession>
<comment type="caution">
    <text evidence="2">The sequence shown here is derived from an EMBL/GenBank/DDBJ whole genome shotgun (WGS) entry which is preliminary data.</text>
</comment>
<keyword evidence="3" id="KW-1185">Reference proteome</keyword>
<feature type="transmembrane region" description="Helical" evidence="1">
    <location>
        <begin position="282"/>
        <end position="304"/>
    </location>
</feature>
<dbReference type="AlphaFoldDB" id="A0A848IZE9"/>
<dbReference type="Proteomes" id="UP000559010">
    <property type="component" value="Unassembled WGS sequence"/>
</dbReference>
<keyword evidence="1" id="KW-0812">Transmembrane</keyword>
<keyword evidence="1" id="KW-0472">Membrane</keyword>